<dbReference type="Gene3D" id="2.60.120.10">
    <property type="entry name" value="Jelly Rolls"/>
    <property type="match status" value="1"/>
</dbReference>
<dbReference type="VEuPathDB" id="FungiDB:TSTA_084990"/>
<name>B8M0H1_TALSN</name>
<dbReference type="EMBL" id="EQ962653">
    <property type="protein sequence ID" value="EED21268.1"/>
    <property type="molecule type" value="Genomic_DNA"/>
</dbReference>
<dbReference type="RefSeq" id="XP_002478231.1">
    <property type="nucleotide sequence ID" value="XM_002478186.1"/>
</dbReference>
<gene>
    <name evidence="1" type="ORF">TSTA_084990</name>
</gene>
<dbReference type="InterPro" id="IPR014710">
    <property type="entry name" value="RmlC-like_jellyroll"/>
</dbReference>
<evidence type="ECO:0000313" key="2">
    <source>
        <dbReference type="Proteomes" id="UP000001745"/>
    </source>
</evidence>
<organism evidence="1 2">
    <name type="scientific">Talaromyces stipitatus (strain ATCC 10500 / CBS 375.48 / QM 6759 / NRRL 1006)</name>
    <name type="common">Penicillium stipitatum</name>
    <dbReference type="NCBI Taxonomy" id="441959"/>
    <lineage>
        <taxon>Eukaryota</taxon>
        <taxon>Fungi</taxon>
        <taxon>Dikarya</taxon>
        <taxon>Ascomycota</taxon>
        <taxon>Pezizomycotina</taxon>
        <taxon>Eurotiomycetes</taxon>
        <taxon>Eurotiomycetidae</taxon>
        <taxon>Eurotiales</taxon>
        <taxon>Trichocomaceae</taxon>
        <taxon>Talaromyces</taxon>
        <taxon>Talaromyces sect. Talaromyces</taxon>
    </lineage>
</organism>
<reference evidence="2" key="1">
    <citation type="journal article" date="2015" name="Genome Announc.">
        <title>Genome sequence of the AIDS-associated pathogen Penicillium marneffei (ATCC18224) and its near taxonomic relative Talaromyces stipitatus (ATCC10500).</title>
        <authorList>
            <person name="Nierman W.C."/>
            <person name="Fedorova-Abrams N.D."/>
            <person name="Andrianopoulos A."/>
        </authorList>
    </citation>
    <scope>NUCLEOTIDE SEQUENCE [LARGE SCALE GENOMIC DNA]</scope>
    <source>
        <strain evidence="2">ATCC 10500 / CBS 375.48 / QM 6759 / NRRL 1006</strain>
    </source>
</reference>
<dbReference type="eggNOG" id="ENOG502SJU9">
    <property type="taxonomic scope" value="Eukaryota"/>
</dbReference>
<dbReference type="PhylomeDB" id="B8M0H1"/>
<accession>B8M0H1</accession>
<dbReference type="OMA" id="FKVWAEP"/>
<evidence type="ECO:0000313" key="1">
    <source>
        <dbReference type="EMBL" id="EED21268.1"/>
    </source>
</evidence>
<dbReference type="SUPFAM" id="SSF51182">
    <property type="entry name" value="RmlC-like cupins"/>
    <property type="match status" value="1"/>
</dbReference>
<sequence>MAWGWQLWLSPRPPRSVIASDSYIMSPYDGARFEFFKDEQGQWAVREIHYIDNPWVKDGHSGPPLHIHWKQTEYFQVEQGVIGIHKNGKQLKITKDDGIVTVPAGTRHKFWSHESNQEDLIFKVWAEPQGLDNSFDEKFIRNLIGYQRDCYKANMQPSIFQLALISYDSATLATPPFWVPIWLLSVVQYVMAYWVGGCLLGPKVGGASE</sequence>
<protein>
    <recommendedName>
        <fullName evidence="3">Cupin 2 conserved barrel domain-containing protein</fullName>
    </recommendedName>
</protein>
<dbReference type="OrthoDB" id="9976870at2759"/>
<dbReference type="HOGENOM" id="CLU_089363_0_0_1"/>
<dbReference type="GeneID" id="8106105"/>
<keyword evidence="2" id="KW-1185">Reference proteome</keyword>
<dbReference type="AlphaFoldDB" id="B8M0H1"/>
<dbReference type="Proteomes" id="UP000001745">
    <property type="component" value="Unassembled WGS sequence"/>
</dbReference>
<proteinExistence type="predicted"/>
<dbReference type="InterPro" id="IPR011051">
    <property type="entry name" value="RmlC_Cupin_sf"/>
</dbReference>
<evidence type="ECO:0008006" key="3">
    <source>
        <dbReference type="Google" id="ProtNLM"/>
    </source>
</evidence>
<dbReference type="STRING" id="441959.B8M0H1"/>
<dbReference type="InParanoid" id="B8M0H1"/>